<keyword evidence="2" id="KW-1185">Reference proteome</keyword>
<dbReference type="EMBL" id="CP014870">
    <property type="protein sequence ID" value="ANJ55712.1"/>
    <property type="molecule type" value="Genomic_DNA"/>
</dbReference>
<gene>
    <name evidence="1" type="ORF">PMA3_11355</name>
</gene>
<dbReference type="OrthoDB" id="4318869at2"/>
<dbReference type="STRING" id="1853130.PMA3_11355"/>
<dbReference type="KEGG" id="psil:PMA3_11355"/>
<proteinExistence type="predicted"/>
<name>A0A191YS56_9PSED</name>
<dbReference type="RefSeq" id="WP_064677240.1">
    <property type="nucleotide sequence ID" value="NZ_CP014870.1"/>
</dbReference>
<evidence type="ECO:0000313" key="1">
    <source>
        <dbReference type="EMBL" id="ANJ55712.1"/>
    </source>
</evidence>
<accession>A0A191YS56</accession>
<evidence type="ECO:0000313" key="2">
    <source>
        <dbReference type="Proteomes" id="UP000078354"/>
    </source>
</evidence>
<reference evidence="1 2" key="1">
    <citation type="journal article" date="2018" name="Syst. Appl. Microbiol.">
        <title>Pseudomonas silesiensis sp. nov. strain A3T isolated from a biological pesticide sewage treatment plant and analysis of the complete genome sequence.</title>
        <authorList>
            <person name="Kaminski M.A."/>
            <person name="Furmanczyk E.M."/>
            <person name="Sobczak A."/>
            <person name="Dziembowski A."/>
            <person name="Lipinski L."/>
        </authorList>
    </citation>
    <scope>NUCLEOTIDE SEQUENCE [LARGE SCALE GENOMIC DNA]</scope>
    <source>
        <strain evidence="1 2">A3</strain>
    </source>
</reference>
<dbReference type="AlphaFoldDB" id="A0A191YS56"/>
<organism evidence="1 2">
    <name type="scientific">Pseudomonas silesiensis</name>
    <dbReference type="NCBI Taxonomy" id="1853130"/>
    <lineage>
        <taxon>Bacteria</taxon>
        <taxon>Pseudomonadati</taxon>
        <taxon>Pseudomonadota</taxon>
        <taxon>Gammaproteobacteria</taxon>
        <taxon>Pseudomonadales</taxon>
        <taxon>Pseudomonadaceae</taxon>
        <taxon>Pseudomonas</taxon>
    </lineage>
</organism>
<protein>
    <submittedName>
        <fullName evidence="1">Uncharacterized protein</fullName>
    </submittedName>
</protein>
<dbReference type="Proteomes" id="UP000078354">
    <property type="component" value="Chromosome"/>
</dbReference>
<sequence>MKLQDIYVNREELFSLGIEKTSGRFYASFPVSNGMVDYEEYYEIDRASFELFQKNIDAAVDFVMKCRRRELDELLIEKPGTNRGSAV</sequence>